<evidence type="ECO:0000313" key="1">
    <source>
        <dbReference type="EMBL" id="MFC6704021.1"/>
    </source>
</evidence>
<comment type="caution">
    <text evidence="1">The sequence shown here is derived from an EMBL/GenBank/DDBJ whole genome shotgun (WGS) entry which is preliminary data.</text>
</comment>
<sequence>MSAPRLLVLHHSPTPRLRSLLDSVLAGTRHEDLPEVDIHVVEALSVTIDDFLAADGYLLGTPANFGYMSGAMKHAFDSTYDDTRGKVSRRPFSFWIHGRSDTTGARRSLESITTGLEWRLAAEPVEILRVESDEQREALTELGATLAAVVAEGGPKIG</sequence>
<dbReference type="EMBL" id="JBHSWH010000001">
    <property type="protein sequence ID" value="MFC6704021.1"/>
    <property type="molecule type" value="Genomic_DNA"/>
</dbReference>
<dbReference type="InterPro" id="IPR029039">
    <property type="entry name" value="Flavoprotein-like_sf"/>
</dbReference>
<dbReference type="Gene3D" id="3.40.50.360">
    <property type="match status" value="1"/>
</dbReference>
<name>A0ABW2AC66_9MICO</name>
<dbReference type="SUPFAM" id="SSF52218">
    <property type="entry name" value="Flavoproteins"/>
    <property type="match status" value="1"/>
</dbReference>
<accession>A0ABW2AC66</accession>
<evidence type="ECO:0000313" key="2">
    <source>
        <dbReference type="Proteomes" id="UP001596298"/>
    </source>
</evidence>
<proteinExistence type="predicted"/>
<dbReference type="RefSeq" id="WP_382397879.1">
    <property type="nucleotide sequence ID" value="NZ_JBHSWH010000001.1"/>
</dbReference>
<organism evidence="1 2">
    <name type="scientific">Flexivirga alba</name>
    <dbReference type="NCBI Taxonomy" id="702742"/>
    <lineage>
        <taxon>Bacteria</taxon>
        <taxon>Bacillati</taxon>
        <taxon>Actinomycetota</taxon>
        <taxon>Actinomycetes</taxon>
        <taxon>Micrococcales</taxon>
        <taxon>Dermacoccaceae</taxon>
        <taxon>Flexivirga</taxon>
    </lineage>
</organism>
<dbReference type="Proteomes" id="UP001596298">
    <property type="component" value="Unassembled WGS sequence"/>
</dbReference>
<keyword evidence="2" id="KW-1185">Reference proteome</keyword>
<protein>
    <submittedName>
        <fullName evidence="1">Flavodoxin family protein</fullName>
    </submittedName>
</protein>
<reference evidence="2" key="1">
    <citation type="journal article" date="2019" name="Int. J. Syst. Evol. Microbiol.">
        <title>The Global Catalogue of Microorganisms (GCM) 10K type strain sequencing project: providing services to taxonomists for standard genome sequencing and annotation.</title>
        <authorList>
            <consortium name="The Broad Institute Genomics Platform"/>
            <consortium name="The Broad Institute Genome Sequencing Center for Infectious Disease"/>
            <person name="Wu L."/>
            <person name="Ma J."/>
        </authorList>
    </citation>
    <scope>NUCLEOTIDE SEQUENCE [LARGE SCALE GENOMIC DNA]</scope>
    <source>
        <strain evidence="2">CCUG 58127</strain>
    </source>
</reference>
<gene>
    <name evidence="1" type="ORF">ACFQDH_01735</name>
</gene>